<evidence type="ECO:0000313" key="2">
    <source>
        <dbReference type="Proteomes" id="UP000279833"/>
    </source>
</evidence>
<evidence type="ECO:0000313" key="1">
    <source>
        <dbReference type="EMBL" id="VDP56827.1"/>
    </source>
</evidence>
<name>A0A183KHT5_9TREM</name>
<dbReference type="Proteomes" id="UP000279833">
    <property type="component" value="Unassembled WGS sequence"/>
</dbReference>
<keyword evidence="2" id="KW-1185">Reference proteome</keyword>
<accession>A0A183KHT5</accession>
<dbReference type="WBParaSite" id="SCUD_0001458901-mRNA-1">
    <property type="protein sequence ID" value="SCUD_0001458901-mRNA-1"/>
    <property type="gene ID" value="SCUD_0001458901"/>
</dbReference>
<sequence>MNCQTMFCRVNLDIVGGKTIRVEMYLEVKLPIFTNLISILQEVIKSTNSWNSTHAHAIPNLLNLIFHLVHQVKGVWIR</sequence>
<gene>
    <name evidence="1" type="ORF">SCUD_LOCUS14585</name>
</gene>
<reference evidence="1 2" key="2">
    <citation type="submission" date="2018-11" db="EMBL/GenBank/DDBJ databases">
        <authorList>
            <consortium name="Pathogen Informatics"/>
        </authorList>
    </citation>
    <scope>NUCLEOTIDE SEQUENCE [LARGE SCALE GENOMIC DNA]</scope>
    <source>
        <strain evidence="1">Dakar</strain>
        <strain evidence="2">Dakar, Senegal</strain>
    </source>
</reference>
<proteinExistence type="predicted"/>
<protein>
    <submittedName>
        <fullName evidence="3">Ovule protein</fullName>
    </submittedName>
</protein>
<dbReference type="AlphaFoldDB" id="A0A183KHT5"/>
<organism evidence="3">
    <name type="scientific">Schistosoma curassoni</name>
    <dbReference type="NCBI Taxonomy" id="6186"/>
    <lineage>
        <taxon>Eukaryota</taxon>
        <taxon>Metazoa</taxon>
        <taxon>Spiralia</taxon>
        <taxon>Lophotrochozoa</taxon>
        <taxon>Platyhelminthes</taxon>
        <taxon>Trematoda</taxon>
        <taxon>Digenea</taxon>
        <taxon>Strigeidida</taxon>
        <taxon>Schistosomatoidea</taxon>
        <taxon>Schistosomatidae</taxon>
        <taxon>Schistosoma</taxon>
    </lineage>
</organism>
<reference evidence="3" key="1">
    <citation type="submission" date="2016-06" db="UniProtKB">
        <authorList>
            <consortium name="WormBaseParasite"/>
        </authorList>
    </citation>
    <scope>IDENTIFICATION</scope>
</reference>
<dbReference type="EMBL" id="UZAK01036841">
    <property type="protein sequence ID" value="VDP56827.1"/>
    <property type="molecule type" value="Genomic_DNA"/>
</dbReference>
<evidence type="ECO:0000313" key="3">
    <source>
        <dbReference type="WBParaSite" id="SCUD_0001458901-mRNA-1"/>
    </source>
</evidence>